<feature type="domain" description="Protein kinase" evidence="3">
    <location>
        <begin position="173"/>
        <end position="517"/>
    </location>
</feature>
<dbReference type="GO" id="GO:0051306">
    <property type="term" value="P:mitotic sister chromatid separation"/>
    <property type="evidence" value="ECO:0007669"/>
    <property type="project" value="InterPro"/>
</dbReference>
<dbReference type="InterPro" id="IPR000719">
    <property type="entry name" value="Prot_kinase_dom"/>
</dbReference>
<dbReference type="GO" id="GO:0000776">
    <property type="term" value="C:kinetochore"/>
    <property type="evidence" value="ECO:0007669"/>
    <property type="project" value="TreeGrafter"/>
</dbReference>
<reference evidence="4 5" key="1">
    <citation type="journal article" date="2024" name="BMC Genomics">
        <title>Genome assembly of redclaw crayfish (Cherax quadricarinatus) provides insights into its immune adaptation and hypoxia tolerance.</title>
        <authorList>
            <person name="Liu Z."/>
            <person name="Zheng J."/>
            <person name="Li H."/>
            <person name="Fang K."/>
            <person name="Wang S."/>
            <person name="He J."/>
            <person name="Zhou D."/>
            <person name="Weng S."/>
            <person name="Chi M."/>
            <person name="Gu Z."/>
            <person name="He J."/>
            <person name="Li F."/>
            <person name="Wang M."/>
        </authorList>
    </citation>
    <scope>NUCLEOTIDE SEQUENCE [LARGE SCALE GENOMIC DNA]</scope>
    <source>
        <strain evidence="4">ZL_2023a</strain>
    </source>
</reference>
<feature type="compositionally biased region" description="Basic and acidic residues" evidence="2">
    <location>
        <begin position="646"/>
        <end position="655"/>
    </location>
</feature>
<evidence type="ECO:0000313" key="4">
    <source>
        <dbReference type="EMBL" id="KAK8742544.1"/>
    </source>
</evidence>
<protein>
    <recommendedName>
        <fullName evidence="3">Protein kinase domain-containing protein</fullName>
    </recommendedName>
</protein>
<dbReference type="Gene3D" id="1.25.40.20">
    <property type="entry name" value="Ankyrin repeat-containing domain"/>
    <property type="match status" value="1"/>
</dbReference>
<feature type="region of interest" description="Disordered" evidence="2">
    <location>
        <begin position="908"/>
        <end position="1071"/>
    </location>
</feature>
<dbReference type="Proteomes" id="UP001445076">
    <property type="component" value="Unassembled WGS sequence"/>
</dbReference>
<dbReference type="InterPro" id="IPR002110">
    <property type="entry name" value="Ankyrin_rpt"/>
</dbReference>
<dbReference type="InterPro" id="IPR011009">
    <property type="entry name" value="Kinase-like_dom_sf"/>
</dbReference>
<feature type="region of interest" description="Disordered" evidence="2">
    <location>
        <begin position="643"/>
        <end position="662"/>
    </location>
</feature>
<evidence type="ECO:0000259" key="3">
    <source>
        <dbReference type="PROSITE" id="PS50011"/>
    </source>
</evidence>
<dbReference type="SUPFAM" id="SSF48403">
    <property type="entry name" value="Ankyrin repeat"/>
    <property type="match status" value="1"/>
</dbReference>
<feature type="region of interest" description="Disordered" evidence="2">
    <location>
        <begin position="530"/>
        <end position="629"/>
    </location>
</feature>
<keyword evidence="1" id="KW-0040">ANK repeat</keyword>
<dbReference type="GO" id="GO:0007094">
    <property type="term" value="P:mitotic spindle assembly checkpoint signaling"/>
    <property type="evidence" value="ECO:0007669"/>
    <property type="project" value="InterPro"/>
</dbReference>
<dbReference type="PANTHER" id="PTHR23060">
    <property type="entry name" value="TESTIS EXPRESSED GENE 14"/>
    <property type="match status" value="1"/>
</dbReference>
<dbReference type="InterPro" id="IPR036770">
    <property type="entry name" value="Ankyrin_rpt-contain_sf"/>
</dbReference>
<comment type="caution">
    <text evidence="4">The sequence shown here is derived from an EMBL/GenBank/DDBJ whole genome shotgun (WGS) entry which is preliminary data.</text>
</comment>
<dbReference type="GO" id="GO:0030496">
    <property type="term" value="C:midbody"/>
    <property type="evidence" value="ECO:0007669"/>
    <property type="project" value="TreeGrafter"/>
</dbReference>
<evidence type="ECO:0000313" key="5">
    <source>
        <dbReference type="Proteomes" id="UP001445076"/>
    </source>
</evidence>
<gene>
    <name evidence="4" type="ORF">OTU49_001943</name>
</gene>
<organism evidence="4 5">
    <name type="scientific">Cherax quadricarinatus</name>
    <name type="common">Australian red claw crayfish</name>
    <dbReference type="NCBI Taxonomy" id="27406"/>
    <lineage>
        <taxon>Eukaryota</taxon>
        <taxon>Metazoa</taxon>
        <taxon>Ecdysozoa</taxon>
        <taxon>Arthropoda</taxon>
        <taxon>Crustacea</taxon>
        <taxon>Multicrustacea</taxon>
        <taxon>Malacostraca</taxon>
        <taxon>Eumalacostraca</taxon>
        <taxon>Eucarida</taxon>
        <taxon>Decapoda</taxon>
        <taxon>Pleocyemata</taxon>
        <taxon>Astacidea</taxon>
        <taxon>Parastacoidea</taxon>
        <taxon>Parastacidae</taxon>
        <taxon>Cherax</taxon>
    </lineage>
</organism>
<dbReference type="GO" id="GO:0043063">
    <property type="term" value="P:intercellular bridge organization"/>
    <property type="evidence" value="ECO:0007669"/>
    <property type="project" value="InterPro"/>
</dbReference>
<dbReference type="PROSITE" id="PS50011">
    <property type="entry name" value="PROTEIN_KINASE_DOM"/>
    <property type="match status" value="1"/>
</dbReference>
<dbReference type="InterPro" id="IPR001245">
    <property type="entry name" value="Ser-Thr/Tyr_kinase_cat_dom"/>
</dbReference>
<dbReference type="SMART" id="SM00248">
    <property type="entry name" value="ANK"/>
    <property type="match status" value="3"/>
</dbReference>
<feature type="repeat" description="ANK" evidence="1">
    <location>
        <begin position="49"/>
        <end position="81"/>
    </location>
</feature>
<name>A0AAW0XX58_CHEQU</name>
<feature type="compositionally biased region" description="Low complexity" evidence="2">
    <location>
        <begin position="976"/>
        <end position="1004"/>
    </location>
</feature>
<dbReference type="GO" id="GO:0008608">
    <property type="term" value="P:attachment of spindle microtubules to kinetochore"/>
    <property type="evidence" value="ECO:0007669"/>
    <property type="project" value="InterPro"/>
</dbReference>
<dbReference type="GO" id="GO:0045171">
    <property type="term" value="C:intercellular bridge"/>
    <property type="evidence" value="ECO:0007669"/>
    <property type="project" value="TreeGrafter"/>
</dbReference>
<dbReference type="SUPFAM" id="SSF56112">
    <property type="entry name" value="Protein kinase-like (PK-like)"/>
    <property type="match status" value="1"/>
</dbReference>
<dbReference type="GO" id="GO:0005524">
    <property type="term" value="F:ATP binding"/>
    <property type="evidence" value="ECO:0007669"/>
    <property type="project" value="InterPro"/>
</dbReference>
<feature type="repeat" description="ANK" evidence="1">
    <location>
        <begin position="83"/>
        <end position="115"/>
    </location>
</feature>
<feature type="compositionally biased region" description="Basic and acidic residues" evidence="2">
    <location>
        <begin position="596"/>
        <end position="608"/>
    </location>
</feature>
<feature type="repeat" description="ANK" evidence="1">
    <location>
        <begin position="16"/>
        <end position="48"/>
    </location>
</feature>
<dbReference type="GO" id="GO:0007140">
    <property type="term" value="P:male meiotic nuclear division"/>
    <property type="evidence" value="ECO:0007669"/>
    <property type="project" value="InterPro"/>
</dbReference>
<dbReference type="EMBL" id="JARKIK010000028">
    <property type="protein sequence ID" value="KAK8742544.1"/>
    <property type="molecule type" value="Genomic_DNA"/>
</dbReference>
<dbReference type="Pfam" id="PF00023">
    <property type="entry name" value="Ank"/>
    <property type="match status" value="1"/>
</dbReference>
<feature type="region of interest" description="Disordered" evidence="2">
    <location>
        <begin position="812"/>
        <end position="833"/>
    </location>
</feature>
<dbReference type="Pfam" id="PF12796">
    <property type="entry name" value="Ank_2"/>
    <property type="match status" value="1"/>
</dbReference>
<dbReference type="PROSITE" id="PS50088">
    <property type="entry name" value="ANK_REPEAT"/>
    <property type="match status" value="3"/>
</dbReference>
<dbReference type="PANTHER" id="PTHR23060:SF3">
    <property type="entry name" value="TESTIS EXPRESSED 14, INTERCELLULAR BRIDGE FORMING FACTOR"/>
    <property type="match status" value="1"/>
</dbReference>
<feature type="compositionally biased region" description="Polar residues" evidence="2">
    <location>
        <begin position="551"/>
        <end position="586"/>
    </location>
</feature>
<dbReference type="GO" id="GO:0004672">
    <property type="term" value="F:protein kinase activity"/>
    <property type="evidence" value="ECO:0007669"/>
    <property type="project" value="InterPro"/>
</dbReference>
<feature type="compositionally biased region" description="Polar residues" evidence="2">
    <location>
        <begin position="925"/>
        <end position="937"/>
    </location>
</feature>
<keyword evidence="5" id="KW-1185">Reference proteome</keyword>
<dbReference type="PROSITE" id="PS50297">
    <property type="entry name" value="ANK_REP_REGION"/>
    <property type="match status" value="2"/>
</dbReference>
<feature type="compositionally biased region" description="Polar residues" evidence="2">
    <location>
        <begin position="609"/>
        <end position="629"/>
    </location>
</feature>
<feature type="compositionally biased region" description="Polar residues" evidence="2">
    <location>
        <begin position="1011"/>
        <end position="1040"/>
    </location>
</feature>
<dbReference type="Gene3D" id="1.10.510.10">
    <property type="entry name" value="Transferase(Phosphotransferase) domain 1"/>
    <property type="match status" value="1"/>
</dbReference>
<evidence type="ECO:0000256" key="1">
    <source>
        <dbReference type="PROSITE-ProRule" id="PRU00023"/>
    </source>
</evidence>
<proteinExistence type="predicted"/>
<feature type="compositionally biased region" description="Polar residues" evidence="2">
    <location>
        <begin position="819"/>
        <end position="831"/>
    </location>
</feature>
<accession>A0AAW0XX58</accession>
<dbReference type="Pfam" id="PF07714">
    <property type="entry name" value="PK_Tyr_Ser-Thr"/>
    <property type="match status" value="1"/>
</dbReference>
<dbReference type="InterPro" id="IPR039339">
    <property type="entry name" value="Tex14"/>
</dbReference>
<evidence type="ECO:0000256" key="2">
    <source>
        <dbReference type="SAM" id="MobiDB-lite"/>
    </source>
</evidence>
<sequence length="1257" mass="136738">MLPSPMRALCRGPKEKSPDELHLAVLTGRTKRIKHLLKKGVHIESVNSHGQTPLFCASFGGDSEVVPLLLRLGANPNRRCGLKGATPVHGACYRGSRRVLRLLVDAGGDLELTDNDHQTPRDYALKQPSPIRRQKILSFLDLLLAMTLHRTLARTATTNTSLTHPTLAHAASKTSLALKRQGSLASVWGACITEGDTTSPRSQPYTGVSSNLHKTVSCHLLEQMYVSTSLPLLTPADLKRPEEASIAYTCGGPTVYSPYTWLGTKVTLRRPTPALSLPKENVPKGEDQSTLDQGACKSLVQELSVLRRLRHPAFLEVMAACHVTSPYPEHITLVFQKVPHGSLYHHLHVEHRDLSVGGTVDILVGVVEALLFLHAHNWLHTALSSHALHLVTTNHAKLGGFEFAIEMHGKGCSMKAPDLFRANWLHPWQAPETLSEQMVSIRSEIYSFTAVMWEIWSGMPPWSGVEEADIVQRVGGGETLPAVSGSSPSLVTYLTQYGLKWNSHERELDLQEIHTMLRSLRIQSNEEDRVPAVPAWGPPSIPNTPVIGRHASQTQAPSSTSKTNSALDSSSDSCNNRKYSSGSLSSHPEVPSDFSENLRRAKDARKDTSSLTQVVVSSEVHNSQNATPCSLQRLHTEQLPKSPHVPLEDKLDGMPKKLQCVPGNTKGKITGVDSGFSTPCTRTPSPTMDTITSAKINPSFLTSTPSRPPTTSVLRVDLQPDLLPNKVNIKSLTNGQTPDILSRGHMECSKGGCRNREGQAMNKNPKLSVQAPLSPIIPVTDSDHSRTSSPTGEQAVGYGYISNAAKRAFLMESDGGDDGTSSVPERPSSASRLYRDVPSQATDVLRRTEVVRRGLSMTNINSPNFSTSTCVTRTTSHVSLTSASSSASSDTSGRRPVRTVSQITLTLRKLSHVSDSSSSKDDMNEPQQEQHTFSARSRSLPKSPMHTTRSCKKDGSNGWEEITGIKPASHQLTRHSSSCSLASGPSSPTHYNSSSSNSWQHSNTIGACGRPSSSQGSAPYSNSGTKTSVGRRWNSISGTSAGLGDTAIKIQPRRHSEGQRPRARKSKRRQEVEVEEEFFDDEFNALLFQQPHMQLSVGSSENLLDSRAPHSMLADGSVSPVSLGFSSFSPSLTSSEDEVDEAGLKDGASRVAGRHRWRLGAVVENGNSEEDEEEGKMQIDASTLKGCITDGGKIPVFSENEHTSGDDDATGGPWRYKEFNKEYEPLKSVQLLRNLEKNLSTYLPTYSTGSDTETGEL</sequence>
<dbReference type="AlphaFoldDB" id="A0AAW0XX58"/>